<dbReference type="SMART" id="SM00138">
    <property type="entry name" value="MeTrc"/>
    <property type="match status" value="1"/>
</dbReference>
<sequence>MHTALATEELEIDLLLEALFQCYGFDFRGHDRAALKRKLESLMARHGLATVSALQERVLHEAGAGPALLRALSVQHGQPFDDPAHARALRSVLPGYLRGSAMPRIWLAECAGAGEAWTLAIVLAEEALLARTEIFATVSNEDLLADARGAGFPAARMAEYEDNYARSGGTGKLADYLSVEEGRAVLLPHLRARITWAQYNLVTDASFNEFQVIVGRNALPDFGPVLRQRALRLFHESLSLFGALAIDRVDDGDAFDASFQAMLANEPWYKRIA</sequence>
<dbReference type="PANTHER" id="PTHR24422:SF8">
    <property type="entry name" value="CHEMOTAXIS PROTEIN"/>
    <property type="match status" value="1"/>
</dbReference>
<dbReference type="Pfam" id="PF03705">
    <property type="entry name" value="CheR_N"/>
    <property type="match status" value="1"/>
</dbReference>
<gene>
    <name evidence="2" type="ORF">C7C56_024095</name>
</gene>
<dbReference type="Pfam" id="PF01739">
    <property type="entry name" value="CheR"/>
    <property type="match status" value="1"/>
</dbReference>
<dbReference type="PROSITE" id="PS50123">
    <property type="entry name" value="CHER"/>
    <property type="match status" value="1"/>
</dbReference>
<dbReference type="Proteomes" id="UP000241421">
    <property type="component" value="Unassembled WGS sequence"/>
</dbReference>
<dbReference type="SUPFAM" id="SSF47757">
    <property type="entry name" value="Chemotaxis receptor methyltransferase CheR, N-terminal domain"/>
    <property type="match status" value="1"/>
</dbReference>
<evidence type="ECO:0000313" key="2">
    <source>
        <dbReference type="EMBL" id="PWF41752.1"/>
    </source>
</evidence>
<dbReference type="InterPro" id="IPR050903">
    <property type="entry name" value="Bact_Chemotaxis_MeTrfase"/>
</dbReference>
<dbReference type="InterPro" id="IPR022642">
    <property type="entry name" value="CheR_C"/>
</dbReference>
<feature type="domain" description="CheR-type methyltransferase" evidence="1">
    <location>
        <begin position="1"/>
        <end position="246"/>
    </location>
</feature>
<dbReference type="RefSeq" id="WP_106759890.1">
    <property type="nucleotide sequence ID" value="NZ_PXWF02000309.1"/>
</dbReference>
<evidence type="ECO:0000313" key="3">
    <source>
        <dbReference type="Proteomes" id="UP000241421"/>
    </source>
</evidence>
<accession>A0A2U2HE92</accession>
<organism evidence="2 3">
    <name type="scientific">Massilia glaciei</name>
    <dbReference type="NCBI Taxonomy" id="1524097"/>
    <lineage>
        <taxon>Bacteria</taxon>
        <taxon>Pseudomonadati</taxon>
        <taxon>Pseudomonadota</taxon>
        <taxon>Betaproteobacteria</taxon>
        <taxon>Burkholderiales</taxon>
        <taxon>Oxalobacteraceae</taxon>
        <taxon>Telluria group</taxon>
        <taxon>Massilia</taxon>
    </lineage>
</organism>
<reference evidence="2 3" key="1">
    <citation type="submission" date="2018-04" db="EMBL/GenBank/DDBJ databases">
        <title>Massilia violaceinigra sp. nov., a novel purple-pigmented bacterium isolated from Tianshan glacier, Xinjiang, China.</title>
        <authorList>
            <person name="Wang H."/>
        </authorList>
    </citation>
    <scope>NUCLEOTIDE SEQUENCE [LARGE SCALE GENOMIC DNA]</scope>
    <source>
        <strain evidence="2 3">B448-2</strain>
    </source>
</reference>
<dbReference type="EMBL" id="PXWF02000309">
    <property type="protein sequence ID" value="PWF41752.1"/>
    <property type="molecule type" value="Genomic_DNA"/>
</dbReference>
<proteinExistence type="predicted"/>
<dbReference type="InterPro" id="IPR000780">
    <property type="entry name" value="CheR_MeTrfase"/>
</dbReference>
<dbReference type="SUPFAM" id="SSF53335">
    <property type="entry name" value="S-adenosyl-L-methionine-dependent methyltransferases"/>
    <property type="match status" value="1"/>
</dbReference>
<protein>
    <submittedName>
        <fullName evidence="2">Chemotaxis protein</fullName>
    </submittedName>
</protein>
<dbReference type="InterPro" id="IPR022641">
    <property type="entry name" value="CheR_N"/>
</dbReference>
<dbReference type="OrthoDB" id="8704177at2"/>
<dbReference type="AlphaFoldDB" id="A0A2U2HE92"/>
<dbReference type="GO" id="GO:0008757">
    <property type="term" value="F:S-adenosylmethionine-dependent methyltransferase activity"/>
    <property type="evidence" value="ECO:0007669"/>
    <property type="project" value="InterPro"/>
</dbReference>
<comment type="caution">
    <text evidence="2">The sequence shown here is derived from an EMBL/GenBank/DDBJ whole genome shotgun (WGS) entry which is preliminary data.</text>
</comment>
<name>A0A2U2HE92_9BURK</name>
<dbReference type="Gene3D" id="3.40.50.150">
    <property type="entry name" value="Vaccinia Virus protein VP39"/>
    <property type="match status" value="1"/>
</dbReference>
<evidence type="ECO:0000259" key="1">
    <source>
        <dbReference type="PROSITE" id="PS50123"/>
    </source>
</evidence>
<dbReference type="PANTHER" id="PTHR24422">
    <property type="entry name" value="CHEMOTAXIS PROTEIN METHYLTRANSFERASE"/>
    <property type="match status" value="1"/>
</dbReference>
<dbReference type="InterPro" id="IPR029063">
    <property type="entry name" value="SAM-dependent_MTases_sf"/>
</dbReference>
<keyword evidence="3" id="KW-1185">Reference proteome</keyword>